<dbReference type="InterPro" id="IPR016181">
    <property type="entry name" value="Acyl_CoA_acyltransferase"/>
</dbReference>
<feature type="domain" description="N-acetyltransferase" evidence="1">
    <location>
        <begin position="15"/>
        <end position="147"/>
    </location>
</feature>
<dbReference type="STRING" id="1302689.RG47T_1647"/>
<sequence>MLTEELIDNCIKAGYCISTDKHLFDIDTAYTLLINESYWAKGMPLAIFKRAVENSMCFGIYHNGTIAGFARVITDNATFAYICDVFIRTEHRGNSLGKWLIHTIRTHPDLQGLRRWSLATKDAHGLYTQFGFVPIAEPESWMEIKTPYVTQNY</sequence>
<dbReference type="CDD" id="cd04301">
    <property type="entry name" value="NAT_SF"/>
    <property type="match status" value="1"/>
</dbReference>
<protein>
    <recommendedName>
        <fullName evidence="1">N-acetyltransferase domain-containing protein</fullName>
    </recommendedName>
</protein>
<gene>
    <name evidence="2" type="ORF">RG47T_1647</name>
</gene>
<proteinExistence type="predicted"/>
<dbReference type="InterPro" id="IPR053144">
    <property type="entry name" value="Acetyltransferase_Butenolide"/>
</dbReference>
<evidence type="ECO:0000259" key="1">
    <source>
        <dbReference type="PROSITE" id="PS51186"/>
    </source>
</evidence>
<dbReference type="Pfam" id="PF00583">
    <property type="entry name" value="Acetyltransf_1"/>
    <property type="match status" value="1"/>
</dbReference>
<dbReference type="PROSITE" id="PS51186">
    <property type="entry name" value="GNAT"/>
    <property type="match status" value="1"/>
</dbReference>
<dbReference type="PANTHER" id="PTHR43233:SF1">
    <property type="entry name" value="FAMILY N-ACETYLTRANSFERASE, PUTATIVE (AFU_ORTHOLOGUE AFUA_6G03350)-RELATED"/>
    <property type="match status" value="1"/>
</dbReference>
<organism evidence="2 3">
    <name type="scientific">Mucilaginibacter polytrichastri</name>
    <dbReference type="NCBI Taxonomy" id="1302689"/>
    <lineage>
        <taxon>Bacteria</taxon>
        <taxon>Pseudomonadati</taxon>
        <taxon>Bacteroidota</taxon>
        <taxon>Sphingobacteriia</taxon>
        <taxon>Sphingobacteriales</taxon>
        <taxon>Sphingobacteriaceae</taxon>
        <taxon>Mucilaginibacter</taxon>
    </lineage>
</organism>
<dbReference type="EMBL" id="MPPL01000001">
    <property type="protein sequence ID" value="OKS86196.1"/>
    <property type="molecule type" value="Genomic_DNA"/>
</dbReference>
<accession>A0A1Q5ZWR6</accession>
<dbReference type="GO" id="GO:0016747">
    <property type="term" value="F:acyltransferase activity, transferring groups other than amino-acyl groups"/>
    <property type="evidence" value="ECO:0007669"/>
    <property type="project" value="InterPro"/>
</dbReference>
<dbReference type="InterPro" id="IPR000182">
    <property type="entry name" value="GNAT_dom"/>
</dbReference>
<name>A0A1Q5ZWR6_9SPHI</name>
<keyword evidence="3" id="KW-1185">Reference proteome</keyword>
<dbReference type="RefSeq" id="WP_074488921.1">
    <property type="nucleotide sequence ID" value="NZ_FPAM01000013.1"/>
</dbReference>
<dbReference type="AlphaFoldDB" id="A0A1Q5ZWR6"/>
<dbReference type="OrthoDB" id="3216107at2"/>
<comment type="caution">
    <text evidence="2">The sequence shown here is derived from an EMBL/GenBank/DDBJ whole genome shotgun (WGS) entry which is preliminary data.</text>
</comment>
<reference evidence="2 3" key="1">
    <citation type="submission" date="2016-11" db="EMBL/GenBank/DDBJ databases">
        <title>Whole Genome Sequencing of Mucilaginibacter polytrichastri RG4-7(T) isolated from the moss sample.</title>
        <authorList>
            <person name="Li Y."/>
        </authorList>
    </citation>
    <scope>NUCLEOTIDE SEQUENCE [LARGE SCALE GENOMIC DNA]</scope>
    <source>
        <strain evidence="2 3">RG4-7</strain>
    </source>
</reference>
<dbReference type="SUPFAM" id="SSF55729">
    <property type="entry name" value="Acyl-CoA N-acyltransferases (Nat)"/>
    <property type="match status" value="1"/>
</dbReference>
<evidence type="ECO:0000313" key="2">
    <source>
        <dbReference type="EMBL" id="OKS86196.1"/>
    </source>
</evidence>
<dbReference type="Proteomes" id="UP000186720">
    <property type="component" value="Unassembled WGS sequence"/>
</dbReference>
<dbReference type="PANTHER" id="PTHR43233">
    <property type="entry name" value="FAMILY N-ACETYLTRANSFERASE, PUTATIVE (AFU_ORTHOLOGUE AFUA_6G03350)-RELATED"/>
    <property type="match status" value="1"/>
</dbReference>
<evidence type="ECO:0000313" key="3">
    <source>
        <dbReference type="Proteomes" id="UP000186720"/>
    </source>
</evidence>
<dbReference type="Gene3D" id="3.40.630.30">
    <property type="match status" value="1"/>
</dbReference>